<dbReference type="Proteomes" id="UP000028073">
    <property type="component" value="Unassembled WGS sequence"/>
</dbReference>
<keyword evidence="1" id="KW-0732">Signal</keyword>
<gene>
    <name evidence="2" type="ORF">GZ78_15880</name>
</gene>
<feature type="signal peptide" evidence="1">
    <location>
        <begin position="1"/>
        <end position="24"/>
    </location>
</feature>
<evidence type="ECO:0000256" key="1">
    <source>
        <dbReference type="SAM" id="SignalP"/>
    </source>
</evidence>
<evidence type="ECO:0008006" key="4">
    <source>
        <dbReference type="Google" id="ProtNLM"/>
    </source>
</evidence>
<dbReference type="AlphaFoldDB" id="A0A081NFR9"/>
<evidence type="ECO:0000313" key="2">
    <source>
        <dbReference type="EMBL" id="KEQ17292.1"/>
    </source>
</evidence>
<dbReference type="RefSeq" id="WP_152558741.1">
    <property type="nucleotide sequence ID" value="NZ_JOKH01000003.1"/>
</dbReference>
<sequence>MKRPWLFPLSCSTLFVVSSPLVNAAVEVLPVSDPVRSAFKKGEAGSEWTESELEKARTTKDDPKIDIRVEVETDDGPRLFNVQLNEGSANFSHRSY</sequence>
<feature type="chain" id="PRO_5001760858" description="PepSY domain-containing protein" evidence="1">
    <location>
        <begin position="25"/>
        <end position="96"/>
    </location>
</feature>
<dbReference type="EMBL" id="JOKH01000003">
    <property type="protein sequence ID" value="KEQ17292.1"/>
    <property type="molecule type" value="Genomic_DNA"/>
</dbReference>
<name>A0A081NFR9_9GAMM</name>
<evidence type="ECO:0000313" key="3">
    <source>
        <dbReference type="Proteomes" id="UP000028073"/>
    </source>
</evidence>
<protein>
    <recommendedName>
        <fullName evidence="4">PepSY domain-containing protein</fullName>
    </recommendedName>
</protein>
<keyword evidence="3" id="KW-1185">Reference proteome</keyword>
<reference evidence="2 3" key="1">
    <citation type="submission" date="2014-06" db="EMBL/GenBank/DDBJ databases">
        <title>Whole Genome Sequences of Three Symbiotic Endozoicomonas Bacteria.</title>
        <authorList>
            <person name="Neave M.J."/>
            <person name="Apprill A."/>
            <person name="Voolstra C.R."/>
        </authorList>
    </citation>
    <scope>NUCLEOTIDE SEQUENCE [LARGE SCALE GENOMIC DNA]</scope>
    <source>
        <strain evidence="2 3">DSM 25634</strain>
    </source>
</reference>
<accession>A0A081NFR9</accession>
<comment type="caution">
    <text evidence="2">The sequence shown here is derived from an EMBL/GenBank/DDBJ whole genome shotgun (WGS) entry which is preliminary data.</text>
</comment>
<proteinExistence type="predicted"/>
<organism evidence="2 3">
    <name type="scientific">Endozoicomonas numazuensis</name>
    <dbReference type="NCBI Taxonomy" id="1137799"/>
    <lineage>
        <taxon>Bacteria</taxon>
        <taxon>Pseudomonadati</taxon>
        <taxon>Pseudomonadota</taxon>
        <taxon>Gammaproteobacteria</taxon>
        <taxon>Oceanospirillales</taxon>
        <taxon>Endozoicomonadaceae</taxon>
        <taxon>Endozoicomonas</taxon>
    </lineage>
</organism>